<dbReference type="Proteomes" id="UP000663505">
    <property type="component" value="Chromosome"/>
</dbReference>
<accession>A0A9X7Z5S5</accession>
<dbReference type="HAMAP" id="MF_00206">
    <property type="entry name" value="Lipoyl_synth"/>
    <property type="match status" value="1"/>
</dbReference>
<dbReference type="Pfam" id="PF16881">
    <property type="entry name" value="LIAS_N"/>
    <property type="match status" value="1"/>
</dbReference>
<dbReference type="GO" id="GO:0005737">
    <property type="term" value="C:cytoplasm"/>
    <property type="evidence" value="ECO:0007669"/>
    <property type="project" value="UniProtKB-SubCell"/>
</dbReference>
<comment type="cofactor">
    <cofactor evidence="9">
        <name>[4Fe-4S] cluster</name>
        <dbReference type="ChEBI" id="CHEBI:49883"/>
    </cofactor>
    <text evidence="9">Binds 2 [4Fe-4S] clusters per subunit. One cluster is coordinated with 3 cysteines and an exchangeable S-adenosyl-L-methionine.</text>
</comment>
<reference evidence="12 13" key="1">
    <citation type="submission" date="2021-02" db="EMBL/GenBank/DDBJ databases">
        <title>Alicyclobacillus curvatus sp. nov. and Alicyclobacillus mengziensis sp. nov., two acidophilic bacteria isolated from acid mine drainage.</title>
        <authorList>
            <person name="Huang Y."/>
        </authorList>
    </citation>
    <scope>NUCLEOTIDE SEQUENCE [LARGE SCALE GENOMIC DNA]</scope>
    <source>
        <strain evidence="12 13">S30H14</strain>
    </source>
</reference>
<dbReference type="CDD" id="cd01335">
    <property type="entry name" value="Radical_SAM"/>
    <property type="match status" value="1"/>
</dbReference>
<feature type="binding site" evidence="9">
    <location>
        <position position="54"/>
    </location>
    <ligand>
        <name>[4Fe-4S] cluster</name>
        <dbReference type="ChEBI" id="CHEBI:49883"/>
        <label>1</label>
    </ligand>
</feature>
<feature type="binding site" evidence="9">
    <location>
        <position position="65"/>
    </location>
    <ligand>
        <name>[4Fe-4S] cluster</name>
        <dbReference type="ChEBI" id="CHEBI:49883"/>
        <label>1</label>
    </ligand>
</feature>
<keyword evidence="3 9" id="KW-0808">Transferase</keyword>
<dbReference type="Gene3D" id="3.20.20.70">
    <property type="entry name" value="Aldolase class I"/>
    <property type="match status" value="1"/>
</dbReference>
<dbReference type="InterPro" id="IPR058240">
    <property type="entry name" value="rSAM_sf"/>
</dbReference>
<dbReference type="KEGG" id="afx:JZ786_13455"/>
<keyword evidence="6 9" id="KW-0408">Iron</keyword>
<evidence type="ECO:0000256" key="7">
    <source>
        <dbReference type="ARBA" id="ARBA00023014"/>
    </source>
</evidence>
<feature type="binding site" evidence="9">
    <location>
        <position position="85"/>
    </location>
    <ligand>
        <name>[4Fe-4S] cluster</name>
        <dbReference type="ChEBI" id="CHEBI:49883"/>
        <label>2</label>
        <note>4Fe-4S-S-AdoMet</note>
    </ligand>
</feature>
<feature type="binding site" evidence="9">
    <location>
        <position position="88"/>
    </location>
    <ligand>
        <name>[4Fe-4S] cluster</name>
        <dbReference type="ChEBI" id="CHEBI:49883"/>
        <label>2</label>
        <note>4Fe-4S-S-AdoMet</note>
    </ligand>
</feature>
<keyword evidence="13" id="KW-1185">Reference proteome</keyword>
<feature type="binding site" evidence="9">
    <location>
        <position position="59"/>
    </location>
    <ligand>
        <name>[4Fe-4S] cluster</name>
        <dbReference type="ChEBI" id="CHEBI:49883"/>
        <label>1</label>
    </ligand>
</feature>
<dbReference type="SFLD" id="SFLDS00029">
    <property type="entry name" value="Radical_SAM"/>
    <property type="match status" value="1"/>
</dbReference>
<dbReference type="GO" id="GO:0009249">
    <property type="term" value="P:protein lipoylation"/>
    <property type="evidence" value="ECO:0007669"/>
    <property type="project" value="UniProtKB-UniRule"/>
</dbReference>
<comment type="catalytic activity">
    <reaction evidence="8 9">
        <text>[[Fe-S] cluster scaffold protein carrying a second [4Fe-4S](2+) cluster] + N(6)-octanoyl-L-lysyl-[protein] + 2 oxidized [2Fe-2S]-[ferredoxin] + 2 S-adenosyl-L-methionine + 4 H(+) = [[Fe-S] cluster scaffold protein] + N(6)-[(R)-dihydrolipoyl]-L-lysyl-[protein] + 4 Fe(3+) + 2 hydrogen sulfide + 2 5'-deoxyadenosine + 2 L-methionine + 2 reduced [2Fe-2S]-[ferredoxin]</text>
        <dbReference type="Rhea" id="RHEA:16585"/>
        <dbReference type="Rhea" id="RHEA-COMP:9928"/>
        <dbReference type="Rhea" id="RHEA-COMP:10000"/>
        <dbReference type="Rhea" id="RHEA-COMP:10001"/>
        <dbReference type="Rhea" id="RHEA-COMP:10475"/>
        <dbReference type="Rhea" id="RHEA-COMP:14568"/>
        <dbReference type="Rhea" id="RHEA-COMP:14569"/>
        <dbReference type="ChEBI" id="CHEBI:15378"/>
        <dbReference type="ChEBI" id="CHEBI:17319"/>
        <dbReference type="ChEBI" id="CHEBI:29034"/>
        <dbReference type="ChEBI" id="CHEBI:29919"/>
        <dbReference type="ChEBI" id="CHEBI:33722"/>
        <dbReference type="ChEBI" id="CHEBI:33737"/>
        <dbReference type="ChEBI" id="CHEBI:33738"/>
        <dbReference type="ChEBI" id="CHEBI:57844"/>
        <dbReference type="ChEBI" id="CHEBI:59789"/>
        <dbReference type="ChEBI" id="CHEBI:78809"/>
        <dbReference type="ChEBI" id="CHEBI:83100"/>
        <dbReference type="EC" id="2.8.1.8"/>
    </reaction>
</comment>
<evidence type="ECO:0000256" key="9">
    <source>
        <dbReference type="HAMAP-Rule" id="MF_00206"/>
    </source>
</evidence>
<comment type="subcellular location">
    <subcellularLocation>
        <location evidence="9">Cytoplasm</location>
    </subcellularLocation>
</comment>
<gene>
    <name evidence="9 12" type="primary">lipA</name>
    <name evidence="12" type="ORF">JZ786_13455</name>
</gene>
<dbReference type="NCBIfam" id="NF009544">
    <property type="entry name" value="PRK12928.1"/>
    <property type="match status" value="1"/>
</dbReference>
<dbReference type="AlphaFoldDB" id="A0A9X7Z5S5"/>
<proteinExistence type="inferred from homology"/>
<dbReference type="PANTHER" id="PTHR10949">
    <property type="entry name" value="LIPOYL SYNTHASE"/>
    <property type="match status" value="1"/>
</dbReference>
<feature type="domain" description="Radical SAM core" evidence="11">
    <location>
        <begin position="67"/>
        <end position="283"/>
    </location>
</feature>
<feature type="region of interest" description="Disordered" evidence="10">
    <location>
        <begin position="1"/>
        <end position="25"/>
    </location>
</feature>
<organism evidence="12 13">
    <name type="scientific">Alicyclobacillus mengziensis</name>
    <dbReference type="NCBI Taxonomy" id="2931921"/>
    <lineage>
        <taxon>Bacteria</taxon>
        <taxon>Bacillati</taxon>
        <taxon>Bacillota</taxon>
        <taxon>Bacilli</taxon>
        <taxon>Bacillales</taxon>
        <taxon>Alicyclobacillaceae</taxon>
        <taxon>Alicyclobacillus</taxon>
    </lineage>
</organism>
<dbReference type="SFLD" id="SFLDG01058">
    <property type="entry name" value="lipoyl_synthase_like"/>
    <property type="match status" value="1"/>
</dbReference>
<evidence type="ECO:0000256" key="4">
    <source>
        <dbReference type="ARBA" id="ARBA00022691"/>
    </source>
</evidence>
<dbReference type="InterPro" id="IPR006638">
    <property type="entry name" value="Elp3/MiaA/NifB-like_rSAM"/>
</dbReference>
<dbReference type="FunFam" id="3.20.20.70:FF:000040">
    <property type="entry name" value="Lipoyl synthase"/>
    <property type="match status" value="1"/>
</dbReference>
<evidence type="ECO:0000256" key="8">
    <source>
        <dbReference type="ARBA" id="ARBA00047326"/>
    </source>
</evidence>
<dbReference type="SFLD" id="SFLDF00271">
    <property type="entry name" value="lipoyl_synthase"/>
    <property type="match status" value="1"/>
</dbReference>
<feature type="binding site" evidence="9">
    <location>
        <position position="81"/>
    </location>
    <ligand>
        <name>[4Fe-4S] cluster</name>
        <dbReference type="ChEBI" id="CHEBI:49883"/>
        <label>2</label>
        <note>4Fe-4S-S-AdoMet</note>
    </ligand>
</feature>
<dbReference type="InterPro" id="IPR003698">
    <property type="entry name" value="Lipoyl_synth"/>
</dbReference>
<keyword evidence="5 9" id="KW-0479">Metal-binding</keyword>
<dbReference type="EMBL" id="CP071182">
    <property type="protein sequence ID" value="QSO45575.1"/>
    <property type="molecule type" value="Genomic_DNA"/>
</dbReference>
<feature type="binding site" evidence="9">
    <location>
        <position position="294"/>
    </location>
    <ligand>
        <name>[4Fe-4S] cluster</name>
        <dbReference type="ChEBI" id="CHEBI:49883"/>
        <label>1</label>
    </ligand>
</feature>
<evidence type="ECO:0000313" key="13">
    <source>
        <dbReference type="Proteomes" id="UP000663505"/>
    </source>
</evidence>
<dbReference type="PIRSF" id="PIRSF005963">
    <property type="entry name" value="Lipoyl_synth"/>
    <property type="match status" value="1"/>
</dbReference>
<sequence length="328" mass="36881">MSERRTLLRSAERERIRQQQTASRPHWLKVSARPNEKYNEIKDIMRGRALHTVCEEAHCPNIFECWGKLGTATFMILGDVCTRNCRFCAVNSGRPSEVDLAEPARVADAVAAMNLRHVVITSVDRDDLQDGGASIFAASVEEIRKRVPTCGVEVLIPDFAGNWSALQCVMDASPDILDHNVETVRRLSDSVRSKATYNRSLELLQRAKQARPDIRTKSSIMVGIGESLEEISETFDDLWDVGVDIVTVGQYLQPTKQQVLVEKFYTPEEFNQIRIMGMKKGFKHIQAGPLVRTSYHAHDQVLRAAGLPLQSLDAEEKNRVLSTVTSLY</sequence>
<keyword evidence="7 9" id="KW-0411">Iron-sulfur</keyword>
<dbReference type="RefSeq" id="WP_206654944.1">
    <property type="nucleotide sequence ID" value="NZ_CP071182.1"/>
</dbReference>
<comment type="pathway">
    <text evidence="9">Protein modification; protein lipoylation via endogenous pathway; protein N(6)-(lipoyl)lysine from octanoyl-[acyl-carrier-protein].</text>
</comment>
<dbReference type="GO" id="GO:0051539">
    <property type="term" value="F:4 iron, 4 sulfur cluster binding"/>
    <property type="evidence" value="ECO:0007669"/>
    <property type="project" value="UniProtKB-UniRule"/>
</dbReference>
<dbReference type="InterPro" id="IPR007197">
    <property type="entry name" value="rSAM"/>
</dbReference>
<dbReference type="PANTHER" id="PTHR10949:SF0">
    <property type="entry name" value="LIPOYL SYNTHASE, MITOCHONDRIAL"/>
    <property type="match status" value="1"/>
</dbReference>
<dbReference type="NCBIfam" id="TIGR00510">
    <property type="entry name" value="lipA"/>
    <property type="match status" value="1"/>
</dbReference>
<dbReference type="GO" id="GO:0046872">
    <property type="term" value="F:metal ion binding"/>
    <property type="evidence" value="ECO:0007669"/>
    <property type="project" value="UniProtKB-KW"/>
</dbReference>
<protein>
    <recommendedName>
        <fullName evidence="9">Lipoyl synthase</fullName>
        <ecNumber evidence="9">2.8.1.8</ecNumber>
    </recommendedName>
    <alternativeName>
        <fullName evidence="9">Lip-syn</fullName>
        <shortName evidence="9">LS</shortName>
    </alternativeName>
    <alternativeName>
        <fullName evidence="9">Lipoate synthase</fullName>
    </alternativeName>
    <alternativeName>
        <fullName evidence="9">Lipoic acid synthase</fullName>
    </alternativeName>
    <alternativeName>
        <fullName evidence="9">Sulfur insertion protein LipA</fullName>
    </alternativeName>
</protein>
<evidence type="ECO:0000256" key="10">
    <source>
        <dbReference type="SAM" id="MobiDB-lite"/>
    </source>
</evidence>
<evidence type="ECO:0000313" key="12">
    <source>
        <dbReference type="EMBL" id="QSO45575.1"/>
    </source>
</evidence>
<dbReference type="SUPFAM" id="SSF102114">
    <property type="entry name" value="Radical SAM enzymes"/>
    <property type="match status" value="1"/>
</dbReference>
<comment type="function">
    <text evidence="9">Catalyzes the radical-mediated insertion of two sulfur atoms into the C-6 and C-8 positions of the octanoyl moiety bound to the lipoyl domains of lipoate-dependent enzymes, thereby converting the octanoylated domains into lipoylated derivatives.</text>
</comment>
<feature type="compositionally biased region" description="Basic and acidic residues" evidence="10">
    <location>
        <begin position="1"/>
        <end position="17"/>
    </location>
</feature>
<dbReference type="GO" id="GO:0016992">
    <property type="term" value="F:lipoate synthase activity"/>
    <property type="evidence" value="ECO:0007669"/>
    <property type="project" value="UniProtKB-UniRule"/>
</dbReference>
<evidence type="ECO:0000259" key="11">
    <source>
        <dbReference type="PROSITE" id="PS51918"/>
    </source>
</evidence>
<evidence type="ECO:0000256" key="5">
    <source>
        <dbReference type="ARBA" id="ARBA00022723"/>
    </source>
</evidence>
<keyword evidence="4 9" id="KW-0949">S-adenosyl-L-methionine</keyword>
<dbReference type="InterPro" id="IPR031691">
    <property type="entry name" value="LIAS_N"/>
</dbReference>
<evidence type="ECO:0000256" key="2">
    <source>
        <dbReference type="ARBA" id="ARBA00022490"/>
    </source>
</evidence>
<dbReference type="SMART" id="SM00729">
    <property type="entry name" value="Elp3"/>
    <property type="match status" value="1"/>
</dbReference>
<dbReference type="PROSITE" id="PS51918">
    <property type="entry name" value="RADICAL_SAM"/>
    <property type="match status" value="1"/>
</dbReference>
<keyword evidence="2 9" id="KW-0963">Cytoplasm</keyword>
<evidence type="ECO:0000256" key="6">
    <source>
        <dbReference type="ARBA" id="ARBA00023004"/>
    </source>
</evidence>
<name>A0A9X7Z5S5_9BACL</name>
<evidence type="ECO:0000256" key="3">
    <source>
        <dbReference type="ARBA" id="ARBA00022679"/>
    </source>
</evidence>
<dbReference type="InterPro" id="IPR013785">
    <property type="entry name" value="Aldolase_TIM"/>
</dbReference>
<comment type="similarity">
    <text evidence="9">Belongs to the radical SAM superfamily. Lipoyl synthase family.</text>
</comment>
<dbReference type="Pfam" id="PF04055">
    <property type="entry name" value="Radical_SAM"/>
    <property type="match status" value="1"/>
</dbReference>
<evidence type="ECO:0000256" key="1">
    <source>
        <dbReference type="ARBA" id="ARBA00022485"/>
    </source>
</evidence>
<dbReference type="EC" id="2.8.1.8" evidence="9"/>
<dbReference type="NCBIfam" id="NF004019">
    <property type="entry name" value="PRK05481.1"/>
    <property type="match status" value="1"/>
</dbReference>
<keyword evidence="1 9" id="KW-0004">4Fe-4S</keyword>